<dbReference type="HOGENOM" id="CLU_2479725_0_0_0"/>
<proteinExistence type="predicted"/>
<keyword evidence="2" id="KW-1185">Reference proteome</keyword>
<protein>
    <submittedName>
        <fullName evidence="1">Uncharacterized protein</fullName>
    </submittedName>
</protein>
<dbReference type="AlphaFoldDB" id="D7BJU4"/>
<dbReference type="OrthoDB" id="9955052at2"/>
<reference evidence="1 2" key="1">
    <citation type="journal article" date="2010" name="Stand. Genomic Sci.">
        <title>Complete genome sequence of Meiothermus silvanus type strain (VI-R2).</title>
        <authorList>
            <person name="Sikorski J."/>
            <person name="Tindall B.J."/>
            <person name="Lowry S."/>
            <person name="Lucas S."/>
            <person name="Nolan M."/>
            <person name="Copeland A."/>
            <person name="Glavina Del Rio T."/>
            <person name="Tice H."/>
            <person name="Cheng J.F."/>
            <person name="Han C."/>
            <person name="Pitluck S."/>
            <person name="Liolios K."/>
            <person name="Ivanova N."/>
            <person name="Mavromatis K."/>
            <person name="Mikhailova N."/>
            <person name="Pati A."/>
            <person name="Goodwin L."/>
            <person name="Chen A."/>
            <person name="Palaniappan K."/>
            <person name="Land M."/>
            <person name="Hauser L."/>
            <person name="Chang Y.J."/>
            <person name="Jeffries C.D."/>
            <person name="Rohde M."/>
            <person name="Goker M."/>
            <person name="Woyke T."/>
            <person name="Bristow J."/>
            <person name="Eisen J.A."/>
            <person name="Markowitz V."/>
            <person name="Hugenholtz P."/>
            <person name="Kyrpides N.C."/>
            <person name="Klenk H.P."/>
            <person name="Lapidus A."/>
        </authorList>
    </citation>
    <scope>NUCLEOTIDE SEQUENCE [LARGE SCALE GENOMIC DNA]</scope>
    <source>
        <strain evidence="2">ATCC 700542 / DSM 9946 / VI-R2</strain>
        <plasmid evidence="2">Plasmid pMESIL02</plasmid>
    </source>
</reference>
<keyword evidence="1" id="KW-0614">Plasmid</keyword>
<evidence type="ECO:0000313" key="1">
    <source>
        <dbReference type="EMBL" id="ADH65450.1"/>
    </source>
</evidence>
<sequence length="87" mass="10082">MNELIHTLPLIDRAPSFSLTAGSRTLRRKVREIQQRHPDWEPEAIQRALFRQGFAVLLPDVRQVVEKDPDLEGLRPLRLVKYELGLA</sequence>
<dbReference type="RefSeq" id="WP_013159924.1">
    <property type="nucleotide sequence ID" value="NC_014214.1"/>
</dbReference>
<geneLocation type="plasmid" evidence="1 2">
    <name>pMESIL02</name>
</geneLocation>
<gene>
    <name evidence="1" type="ORF">Mesil_3664</name>
</gene>
<name>D7BJU4_ALLS1</name>
<accession>D7BJU4</accession>
<dbReference type="KEGG" id="msv:Mesil_3664"/>
<organism evidence="1 2">
    <name type="scientific">Allomeiothermus silvanus (strain ATCC 700542 / DSM 9946 / NBRC 106475 / NCIMB 13440 / VI-R2)</name>
    <name type="common">Thermus silvanus</name>
    <dbReference type="NCBI Taxonomy" id="526227"/>
    <lineage>
        <taxon>Bacteria</taxon>
        <taxon>Thermotogati</taxon>
        <taxon>Deinococcota</taxon>
        <taxon>Deinococci</taxon>
        <taxon>Thermales</taxon>
        <taxon>Thermaceae</taxon>
        <taxon>Allomeiothermus</taxon>
    </lineage>
</organism>
<dbReference type="Proteomes" id="UP000001916">
    <property type="component" value="Plasmid pMESIL02"/>
</dbReference>
<evidence type="ECO:0000313" key="2">
    <source>
        <dbReference type="Proteomes" id="UP000001916"/>
    </source>
</evidence>
<dbReference type="EMBL" id="CP002044">
    <property type="protein sequence ID" value="ADH65450.1"/>
    <property type="molecule type" value="Genomic_DNA"/>
</dbReference>